<dbReference type="PANTHER" id="PTHR42877">
    <property type="entry name" value="L-ORNITHINE N(5)-MONOOXYGENASE-RELATED"/>
    <property type="match status" value="1"/>
</dbReference>
<evidence type="ECO:0000256" key="5">
    <source>
        <dbReference type="SAM" id="MobiDB-lite"/>
    </source>
</evidence>
<evidence type="ECO:0000256" key="3">
    <source>
        <dbReference type="ARBA" id="ARBA00022827"/>
    </source>
</evidence>
<protein>
    <submittedName>
        <fullName evidence="6">FAD/NAD(P)-binding domain-containing protein</fullName>
    </submittedName>
</protein>
<evidence type="ECO:0000256" key="4">
    <source>
        <dbReference type="ARBA" id="ARBA00023002"/>
    </source>
</evidence>
<dbReference type="GO" id="GO:0050660">
    <property type="term" value="F:flavin adenine dinucleotide binding"/>
    <property type="evidence" value="ECO:0007669"/>
    <property type="project" value="InterPro"/>
</dbReference>
<organism evidence="6 7">
    <name type="scientific">Morchella conica CCBAS932</name>
    <dbReference type="NCBI Taxonomy" id="1392247"/>
    <lineage>
        <taxon>Eukaryota</taxon>
        <taxon>Fungi</taxon>
        <taxon>Dikarya</taxon>
        <taxon>Ascomycota</taxon>
        <taxon>Pezizomycotina</taxon>
        <taxon>Pezizomycetes</taxon>
        <taxon>Pezizales</taxon>
        <taxon>Morchellaceae</taxon>
        <taxon>Morchella</taxon>
    </lineage>
</organism>
<evidence type="ECO:0000313" key="6">
    <source>
        <dbReference type="EMBL" id="RPB16547.1"/>
    </source>
</evidence>
<dbReference type="InterPro" id="IPR036188">
    <property type="entry name" value="FAD/NAD-bd_sf"/>
</dbReference>
<gene>
    <name evidence="6" type="ORF">P167DRAFT_532099</name>
</gene>
<feature type="compositionally biased region" description="Polar residues" evidence="5">
    <location>
        <begin position="14"/>
        <end position="24"/>
    </location>
</feature>
<dbReference type="Pfam" id="PF00743">
    <property type="entry name" value="FMO-like"/>
    <property type="match status" value="1"/>
</dbReference>
<reference evidence="6 7" key="1">
    <citation type="journal article" date="2018" name="Nat. Ecol. Evol.">
        <title>Pezizomycetes genomes reveal the molecular basis of ectomycorrhizal truffle lifestyle.</title>
        <authorList>
            <person name="Murat C."/>
            <person name="Payen T."/>
            <person name="Noel B."/>
            <person name="Kuo A."/>
            <person name="Morin E."/>
            <person name="Chen J."/>
            <person name="Kohler A."/>
            <person name="Krizsan K."/>
            <person name="Balestrini R."/>
            <person name="Da Silva C."/>
            <person name="Montanini B."/>
            <person name="Hainaut M."/>
            <person name="Levati E."/>
            <person name="Barry K.W."/>
            <person name="Belfiori B."/>
            <person name="Cichocki N."/>
            <person name="Clum A."/>
            <person name="Dockter R.B."/>
            <person name="Fauchery L."/>
            <person name="Guy J."/>
            <person name="Iotti M."/>
            <person name="Le Tacon F."/>
            <person name="Lindquist E.A."/>
            <person name="Lipzen A."/>
            <person name="Malagnac F."/>
            <person name="Mello A."/>
            <person name="Molinier V."/>
            <person name="Miyauchi S."/>
            <person name="Poulain J."/>
            <person name="Riccioni C."/>
            <person name="Rubini A."/>
            <person name="Sitrit Y."/>
            <person name="Splivallo R."/>
            <person name="Traeger S."/>
            <person name="Wang M."/>
            <person name="Zifcakova L."/>
            <person name="Wipf D."/>
            <person name="Zambonelli A."/>
            <person name="Paolocci F."/>
            <person name="Nowrousian M."/>
            <person name="Ottonello S."/>
            <person name="Baldrian P."/>
            <person name="Spatafora J.W."/>
            <person name="Henrissat B."/>
            <person name="Nagy L.G."/>
            <person name="Aury J.M."/>
            <person name="Wincker P."/>
            <person name="Grigoriev I.V."/>
            <person name="Bonfante P."/>
            <person name="Martin F.M."/>
        </authorList>
    </citation>
    <scope>NUCLEOTIDE SEQUENCE [LARGE SCALE GENOMIC DNA]</scope>
    <source>
        <strain evidence="6 7">CCBAS932</strain>
    </source>
</reference>
<dbReference type="GO" id="GO:0050661">
    <property type="term" value="F:NADP binding"/>
    <property type="evidence" value="ECO:0007669"/>
    <property type="project" value="InterPro"/>
</dbReference>
<dbReference type="InterPro" id="IPR020946">
    <property type="entry name" value="Flavin_mOase-like"/>
</dbReference>
<accession>A0A3N4L159</accession>
<dbReference type="Gene3D" id="3.50.50.60">
    <property type="entry name" value="FAD/NAD(P)-binding domain"/>
    <property type="match status" value="2"/>
</dbReference>
<keyword evidence="2" id="KW-0285">Flavoprotein</keyword>
<evidence type="ECO:0000256" key="1">
    <source>
        <dbReference type="ARBA" id="ARBA00010139"/>
    </source>
</evidence>
<dbReference type="AlphaFoldDB" id="A0A3N4L159"/>
<name>A0A3N4L159_9PEZI</name>
<keyword evidence="4" id="KW-0560">Oxidoreductase</keyword>
<dbReference type="EMBL" id="ML119108">
    <property type="protein sequence ID" value="RPB16547.1"/>
    <property type="molecule type" value="Genomic_DNA"/>
</dbReference>
<dbReference type="Proteomes" id="UP000277580">
    <property type="component" value="Unassembled WGS sequence"/>
</dbReference>
<dbReference type="GO" id="GO:0004499">
    <property type="term" value="F:N,N-dimethylaniline monooxygenase activity"/>
    <property type="evidence" value="ECO:0007669"/>
    <property type="project" value="InterPro"/>
</dbReference>
<evidence type="ECO:0000256" key="2">
    <source>
        <dbReference type="ARBA" id="ARBA00022630"/>
    </source>
</evidence>
<dbReference type="PANTHER" id="PTHR42877:SF11">
    <property type="entry name" value="MONOOXYGENASE, PUTATIVE (AFU_ORTHOLOGUE AFUA_6G13790)-RELATED"/>
    <property type="match status" value="1"/>
</dbReference>
<dbReference type="InParanoid" id="A0A3N4L159"/>
<keyword evidence="3" id="KW-0274">FAD</keyword>
<dbReference type="InterPro" id="IPR051209">
    <property type="entry name" value="FAD-bind_Monooxygenase_sf"/>
</dbReference>
<dbReference type="OrthoDB" id="74360at2759"/>
<comment type="similarity">
    <text evidence="1">Belongs to the FAD-binding monooxygenase family.</text>
</comment>
<evidence type="ECO:0000313" key="7">
    <source>
        <dbReference type="Proteomes" id="UP000277580"/>
    </source>
</evidence>
<dbReference type="STRING" id="1392247.A0A3N4L159"/>
<feature type="region of interest" description="Disordered" evidence="5">
    <location>
        <begin position="1"/>
        <end position="26"/>
    </location>
</feature>
<proteinExistence type="inferred from homology"/>
<keyword evidence="7" id="KW-1185">Reference proteome</keyword>
<sequence length="569" mass="65046">MGNVMAPHTEDEQPSTPGSGTTALPKTWVPVNEDPLFAPKKMRVVTAGAGHAGLMFAYKMRHEIKVEDFVDHVIYEKNHDVGGTWLENRYPGVACDVPAHIYTYSWEPNPNWSSFYCGGEEIFQYIKNTAEKYDLTRDVVFNSKIIEAIWNESRGKWELKIDQQGTIISDECEVFIDASGILNKWRWPDIEGLGSFEGHLVHSAQWDKGYDFTGKRVGIIGNGSSAIQIVPQLQKVAGHLTNFMRSPTWISAGFSSEFTPEGKNFKYTEEQKAEFRDKPETLTKYRKEIENAFNHFFYALINDSPENIYITDMYRKIMRERLGGDEELIKQFIPKWRVGCRRLTPGEGYLEALQEKNCTYTWSGIEKITEKGIVTVDGQETQLDAIICATGFDVSFVPRWKLEGNDGKNLDSWAQNPEAYLGIHAPDIPNYFIINGPNCPIGHGSLLAVMEWTSEYILRWIRKMASEDIKSFVVKKDVLEEYNVYTQEYLKRTVWSSGCKSWYKNGSVDGKVTATYAGSVIHYKELIDSIRGEDFNFKYNGANRFKFMGNGKTQLEMDPDADLSFYVYK</sequence>
<dbReference type="SUPFAM" id="SSF51905">
    <property type="entry name" value="FAD/NAD(P)-binding domain"/>
    <property type="match status" value="3"/>
</dbReference>